<dbReference type="HOGENOM" id="CLU_2415451_0_0_1"/>
<evidence type="ECO:0000256" key="4">
    <source>
        <dbReference type="ARBA" id="ARBA00023136"/>
    </source>
</evidence>
<evidence type="ECO:0000256" key="1">
    <source>
        <dbReference type="ARBA" id="ARBA00004141"/>
    </source>
</evidence>
<evidence type="ECO:0000256" key="2">
    <source>
        <dbReference type="ARBA" id="ARBA00022692"/>
    </source>
</evidence>
<dbReference type="GO" id="GO:0005886">
    <property type="term" value="C:plasma membrane"/>
    <property type="evidence" value="ECO:0007669"/>
    <property type="project" value="TreeGrafter"/>
</dbReference>
<keyword evidence="2" id="KW-0812">Transmembrane</keyword>
<gene>
    <name evidence="5" type="ORF">CGI_10017397</name>
</gene>
<accession>K1QPZ5</accession>
<evidence type="ECO:0000256" key="3">
    <source>
        <dbReference type="ARBA" id="ARBA00022989"/>
    </source>
</evidence>
<dbReference type="PANTHER" id="PTHR10283">
    <property type="entry name" value="SOLUTE CARRIER FAMILY 13 MEMBER"/>
    <property type="match status" value="1"/>
</dbReference>
<sequence length="92" mass="9870">METKHKHLKEDKDVEEAVTETLLTKDILKNGGSVENDDVTQLNGSNIDNLDPASKRFCKAFCLCICYASNCGGIGTLTGTGPNLVIKGQADL</sequence>
<dbReference type="EMBL" id="JH816309">
    <property type="protein sequence ID" value="EKC33219.1"/>
    <property type="molecule type" value="Genomic_DNA"/>
</dbReference>
<comment type="subcellular location">
    <subcellularLocation>
        <location evidence="1">Membrane</location>
        <topology evidence="1">Multi-pass membrane protein</topology>
    </subcellularLocation>
</comment>
<dbReference type="AlphaFoldDB" id="K1QPZ5"/>
<name>K1QPZ5_MAGGI</name>
<keyword evidence="4" id="KW-0472">Membrane</keyword>
<proteinExistence type="predicted"/>
<evidence type="ECO:0000313" key="5">
    <source>
        <dbReference type="EMBL" id="EKC33219.1"/>
    </source>
</evidence>
<dbReference type="InParanoid" id="K1QPZ5"/>
<dbReference type="GO" id="GO:0022857">
    <property type="term" value="F:transmembrane transporter activity"/>
    <property type="evidence" value="ECO:0007669"/>
    <property type="project" value="UniProtKB-ARBA"/>
</dbReference>
<dbReference type="PANTHER" id="PTHR10283:SF135">
    <property type="entry name" value="SOLUTE CARRIER FAMILY 13 MEMBER 5"/>
    <property type="match status" value="1"/>
</dbReference>
<protein>
    <submittedName>
        <fullName evidence="5">Solute carrier family 13 member 2</fullName>
    </submittedName>
</protein>
<organism evidence="5">
    <name type="scientific">Magallana gigas</name>
    <name type="common">Pacific oyster</name>
    <name type="synonym">Crassostrea gigas</name>
    <dbReference type="NCBI Taxonomy" id="29159"/>
    <lineage>
        <taxon>Eukaryota</taxon>
        <taxon>Metazoa</taxon>
        <taxon>Spiralia</taxon>
        <taxon>Lophotrochozoa</taxon>
        <taxon>Mollusca</taxon>
        <taxon>Bivalvia</taxon>
        <taxon>Autobranchia</taxon>
        <taxon>Pteriomorphia</taxon>
        <taxon>Ostreida</taxon>
        <taxon>Ostreoidea</taxon>
        <taxon>Ostreidae</taxon>
        <taxon>Magallana</taxon>
    </lineage>
</organism>
<keyword evidence="3" id="KW-1133">Transmembrane helix</keyword>
<reference evidence="5" key="1">
    <citation type="journal article" date="2012" name="Nature">
        <title>The oyster genome reveals stress adaptation and complexity of shell formation.</title>
        <authorList>
            <person name="Zhang G."/>
            <person name="Fang X."/>
            <person name="Guo X."/>
            <person name="Li L."/>
            <person name="Luo R."/>
            <person name="Xu F."/>
            <person name="Yang P."/>
            <person name="Zhang L."/>
            <person name="Wang X."/>
            <person name="Qi H."/>
            <person name="Xiong Z."/>
            <person name="Que H."/>
            <person name="Xie Y."/>
            <person name="Holland P.W."/>
            <person name="Paps J."/>
            <person name="Zhu Y."/>
            <person name="Wu F."/>
            <person name="Chen Y."/>
            <person name="Wang J."/>
            <person name="Peng C."/>
            <person name="Meng J."/>
            <person name="Yang L."/>
            <person name="Liu J."/>
            <person name="Wen B."/>
            <person name="Zhang N."/>
            <person name="Huang Z."/>
            <person name="Zhu Q."/>
            <person name="Feng Y."/>
            <person name="Mount A."/>
            <person name="Hedgecock D."/>
            <person name="Xu Z."/>
            <person name="Liu Y."/>
            <person name="Domazet-Loso T."/>
            <person name="Du Y."/>
            <person name="Sun X."/>
            <person name="Zhang S."/>
            <person name="Liu B."/>
            <person name="Cheng P."/>
            <person name="Jiang X."/>
            <person name="Li J."/>
            <person name="Fan D."/>
            <person name="Wang W."/>
            <person name="Fu W."/>
            <person name="Wang T."/>
            <person name="Wang B."/>
            <person name="Zhang J."/>
            <person name="Peng Z."/>
            <person name="Li Y."/>
            <person name="Li N."/>
            <person name="Wang J."/>
            <person name="Chen M."/>
            <person name="He Y."/>
            <person name="Tan F."/>
            <person name="Song X."/>
            <person name="Zheng Q."/>
            <person name="Huang R."/>
            <person name="Yang H."/>
            <person name="Du X."/>
            <person name="Chen L."/>
            <person name="Yang M."/>
            <person name="Gaffney P.M."/>
            <person name="Wang S."/>
            <person name="Luo L."/>
            <person name="She Z."/>
            <person name="Ming Y."/>
            <person name="Huang W."/>
            <person name="Zhang S."/>
            <person name="Huang B."/>
            <person name="Zhang Y."/>
            <person name="Qu T."/>
            <person name="Ni P."/>
            <person name="Miao G."/>
            <person name="Wang J."/>
            <person name="Wang Q."/>
            <person name="Steinberg C.E."/>
            <person name="Wang H."/>
            <person name="Li N."/>
            <person name="Qian L."/>
            <person name="Zhang G."/>
            <person name="Li Y."/>
            <person name="Yang H."/>
            <person name="Liu X."/>
            <person name="Wang J."/>
            <person name="Yin Y."/>
            <person name="Wang J."/>
        </authorList>
    </citation>
    <scope>NUCLEOTIDE SEQUENCE [LARGE SCALE GENOMIC DNA]</scope>
    <source>
        <strain evidence="5">05x7-T-G4-1.051#20</strain>
    </source>
</reference>